<proteinExistence type="inferred from homology"/>
<dbReference type="SUPFAM" id="SSF54373">
    <property type="entry name" value="FAD-linked reductases, C-terminal domain"/>
    <property type="match status" value="1"/>
</dbReference>
<keyword evidence="4" id="KW-0274">FAD</keyword>
<feature type="domain" description="Glucose-methanol-choline oxidoreductase N-terminal" evidence="6">
    <location>
        <begin position="276"/>
        <end position="290"/>
    </location>
</feature>
<dbReference type="InterPro" id="IPR000172">
    <property type="entry name" value="GMC_OxRdtase_N"/>
</dbReference>
<comment type="similarity">
    <text evidence="2">Belongs to the GMC oxidoreductase family.</text>
</comment>
<dbReference type="EMBL" id="ACFW01000051">
    <property type="protein sequence ID" value="EER22976.1"/>
    <property type="molecule type" value="Genomic_DNA"/>
</dbReference>
<accession>C5PJ27</accession>
<dbReference type="Proteomes" id="UP000009084">
    <property type="component" value="Unassembled WGS sequence"/>
</dbReference>
<evidence type="ECO:0000256" key="1">
    <source>
        <dbReference type="ARBA" id="ARBA00001974"/>
    </source>
</evidence>
<dbReference type="Gene3D" id="3.50.50.60">
    <property type="entry name" value="FAD/NAD(P)-binding domain"/>
    <property type="match status" value="1"/>
</dbReference>
<dbReference type="InterPro" id="IPR007867">
    <property type="entry name" value="GMC_OxRtase_C"/>
</dbReference>
<evidence type="ECO:0000256" key="2">
    <source>
        <dbReference type="ARBA" id="ARBA00010790"/>
    </source>
</evidence>
<evidence type="ECO:0000256" key="4">
    <source>
        <dbReference type="ARBA" id="ARBA00022827"/>
    </source>
</evidence>
<dbReference type="Pfam" id="PF05199">
    <property type="entry name" value="GMC_oxred_C"/>
    <property type="match status" value="1"/>
</dbReference>
<dbReference type="InterPro" id="IPR012132">
    <property type="entry name" value="GMC_OxRdtase"/>
</dbReference>
<dbReference type="GO" id="GO:0050660">
    <property type="term" value="F:flavin adenine dinucleotide binding"/>
    <property type="evidence" value="ECO:0007669"/>
    <property type="project" value="InterPro"/>
</dbReference>
<dbReference type="GO" id="GO:0008812">
    <property type="term" value="F:choline dehydrogenase activity"/>
    <property type="evidence" value="ECO:0007669"/>
    <property type="project" value="UniProtKB-EC"/>
</dbReference>
<evidence type="ECO:0000256" key="5">
    <source>
        <dbReference type="ARBA" id="ARBA00023002"/>
    </source>
</evidence>
<dbReference type="OrthoDB" id="269227at2759"/>
<dbReference type="PANTHER" id="PTHR11552:SF201">
    <property type="entry name" value="GLUCOSE-METHANOL-CHOLINE OXIDOREDUCTASE N-TERMINAL DOMAIN-CONTAINING PROTEIN"/>
    <property type="match status" value="1"/>
</dbReference>
<dbReference type="EC" id="1.1.99.1" evidence="7"/>
<reference evidence="7 8" key="1">
    <citation type="journal article" date="2009" name="Genome Res.">
        <title>Comparative genomic analyses of the human fungal pathogens Coccidioides and their relatives.</title>
        <authorList>
            <person name="Sharpton T.J."/>
            <person name="Stajich J.E."/>
            <person name="Rounsley S.D."/>
            <person name="Gardner M.J."/>
            <person name="Wortman J.R."/>
            <person name="Jordar V.S."/>
            <person name="Maiti R."/>
            <person name="Kodira C.D."/>
            <person name="Neafsey D.E."/>
            <person name="Zeng Q."/>
            <person name="Hung C.-Y."/>
            <person name="McMahan C."/>
            <person name="Muszewska A."/>
            <person name="Grynberg M."/>
            <person name="Mandel M.A."/>
            <person name="Kellner E.M."/>
            <person name="Barker B.M."/>
            <person name="Galgiani J.N."/>
            <person name="Orbach M.J."/>
            <person name="Kirkland T.N."/>
            <person name="Cole G.T."/>
            <person name="Henn M.R."/>
            <person name="Birren B.W."/>
            <person name="Taylor J.W."/>
        </authorList>
    </citation>
    <scope>NUCLEOTIDE SEQUENCE [LARGE SCALE GENOMIC DNA]</scope>
    <source>
        <strain evidence="8">C735</strain>
    </source>
</reference>
<dbReference type="PROSITE" id="PS00624">
    <property type="entry name" value="GMC_OXRED_2"/>
    <property type="match status" value="1"/>
</dbReference>
<dbReference type="VEuPathDB" id="FungiDB:CPC735_020040"/>
<dbReference type="AlphaFoldDB" id="C5PJ27"/>
<keyword evidence="5 7" id="KW-0560">Oxidoreductase</keyword>
<organism evidence="7 8">
    <name type="scientific">Coccidioides posadasii (strain C735)</name>
    <name type="common">Valley fever fungus</name>
    <dbReference type="NCBI Taxonomy" id="222929"/>
    <lineage>
        <taxon>Eukaryota</taxon>
        <taxon>Fungi</taxon>
        <taxon>Dikarya</taxon>
        <taxon>Ascomycota</taxon>
        <taxon>Pezizomycotina</taxon>
        <taxon>Eurotiomycetes</taxon>
        <taxon>Eurotiomycetidae</taxon>
        <taxon>Onygenales</taxon>
        <taxon>Onygenaceae</taxon>
        <taxon>Coccidioides</taxon>
    </lineage>
</organism>
<sequence length="595" mass="65434">MAADKKTIEEFCRRKYDYLIVGGGTAGLVLASRLSEDPFVTVGVLEAGELQLDGPTLRKSSVGFYPMVEDLNYDWGFQTEPQRHAHGIVYDLPSGKILGGSSVTNHNLFTRGCKTEYDDWETLGNPGWNLQGLLPYFSKAEAQQPSKNGNPTFGDAHGSKESEVAKQVVTSTANDIAKGNTLWHNAWAELGISGGPKQPMETIVSSVAGTRTSSVEAYYLPVMHRGNLHVLTTVLASSVTFSTKEGSKLIATGVEFLNFDDNYRCEAALEVIICSGAVMSPGILERSGIGSKDVLDEHGIKTLIHNSRVGENLQDHAYTYSLLELETEEHSLDKNFGKLQIGETSVKESDSSSATGLTLSTFVTYEHAAMGRVPPPPELILDAIRRTPLLRKQYDLTLRRLHDPNVACFQYQFVPGYASSLLPEPTPDDANNFVAVLYSISTPFSRGAIHIESSDPRDYPTVDPSYLEHPLDMRLLRAATRLSLDLICTGALSSVTYDIVVPYQPMITEQNYDEHACETCESYFHPVGTCAMMPREDGGVVDPNLIVYGTENLRVVDSSIIPLHISGDIEWTVYAIAEKAADMIKDQRHMIQKII</sequence>
<dbReference type="InterPro" id="IPR036188">
    <property type="entry name" value="FAD/NAD-bd_sf"/>
</dbReference>
<dbReference type="Gene3D" id="3.30.560.10">
    <property type="entry name" value="Glucose Oxidase, domain 3"/>
    <property type="match status" value="1"/>
</dbReference>
<dbReference type="SUPFAM" id="SSF51905">
    <property type="entry name" value="FAD/NAD(P)-binding domain"/>
    <property type="match status" value="1"/>
</dbReference>
<evidence type="ECO:0000259" key="6">
    <source>
        <dbReference type="PROSITE" id="PS00624"/>
    </source>
</evidence>
<gene>
    <name evidence="7" type="ORF">CPC735_020040</name>
</gene>
<dbReference type="PANTHER" id="PTHR11552">
    <property type="entry name" value="GLUCOSE-METHANOL-CHOLINE GMC OXIDOREDUCTASE"/>
    <property type="match status" value="1"/>
</dbReference>
<comment type="cofactor">
    <cofactor evidence="1">
        <name>FAD</name>
        <dbReference type="ChEBI" id="CHEBI:57692"/>
    </cofactor>
</comment>
<evidence type="ECO:0000313" key="8">
    <source>
        <dbReference type="Proteomes" id="UP000009084"/>
    </source>
</evidence>
<keyword evidence="3" id="KW-0285">Flavoprotein</keyword>
<dbReference type="KEGG" id="cpw:9690590"/>
<name>C5PJ27_COCP7</name>
<dbReference type="Pfam" id="PF00732">
    <property type="entry name" value="GMC_oxred_N"/>
    <property type="match status" value="1"/>
</dbReference>
<dbReference type="HOGENOM" id="CLU_002865_6_0_1"/>
<dbReference type="PIRSF" id="PIRSF000137">
    <property type="entry name" value="Alcohol_oxidase"/>
    <property type="match status" value="1"/>
</dbReference>
<comment type="caution">
    <text evidence="7">The sequence shown here is derived from an EMBL/GenBank/DDBJ whole genome shotgun (WGS) entry which is preliminary data.</text>
</comment>
<evidence type="ECO:0000313" key="7">
    <source>
        <dbReference type="EMBL" id="EER22976.1"/>
    </source>
</evidence>
<protein>
    <submittedName>
        <fullName evidence="7">GMC oxidoreductase, putative</fullName>
        <ecNumber evidence="7">1.1.99.1</ecNumber>
    </submittedName>
</protein>
<evidence type="ECO:0000256" key="3">
    <source>
        <dbReference type="ARBA" id="ARBA00022630"/>
    </source>
</evidence>